<organism evidence="6 7">
    <name type="scientific">Exophiala bonariae</name>
    <dbReference type="NCBI Taxonomy" id="1690606"/>
    <lineage>
        <taxon>Eukaryota</taxon>
        <taxon>Fungi</taxon>
        <taxon>Dikarya</taxon>
        <taxon>Ascomycota</taxon>
        <taxon>Pezizomycotina</taxon>
        <taxon>Eurotiomycetes</taxon>
        <taxon>Chaetothyriomycetidae</taxon>
        <taxon>Chaetothyriales</taxon>
        <taxon>Herpotrichiellaceae</taxon>
        <taxon>Exophiala</taxon>
    </lineage>
</organism>
<feature type="compositionally biased region" description="Acidic residues" evidence="3">
    <location>
        <begin position="636"/>
        <end position="647"/>
    </location>
</feature>
<feature type="transmembrane region" description="Helical" evidence="4">
    <location>
        <begin position="348"/>
        <end position="368"/>
    </location>
</feature>
<evidence type="ECO:0000313" key="7">
    <source>
        <dbReference type="Proteomes" id="UP001358417"/>
    </source>
</evidence>
<proteinExistence type="inferred from homology"/>
<comment type="subcellular location">
    <subcellularLocation>
        <location evidence="1">Membrane</location>
        <topology evidence="1">Multi-pass membrane protein</topology>
    </subcellularLocation>
</comment>
<feature type="transmembrane region" description="Helical" evidence="4">
    <location>
        <begin position="440"/>
        <end position="460"/>
    </location>
</feature>
<evidence type="ECO:0000256" key="3">
    <source>
        <dbReference type="SAM" id="MobiDB-lite"/>
    </source>
</evidence>
<dbReference type="EMBL" id="JAVRRD010000006">
    <property type="protein sequence ID" value="KAK5057575.1"/>
    <property type="molecule type" value="Genomic_DNA"/>
</dbReference>
<dbReference type="Pfam" id="PF10252">
    <property type="entry name" value="PP28"/>
    <property type="match status" value="1"/>
</dbReference>
<comment type="similarity">
    <text evidence="2">Belongs to the major facilitator superfamily. Monocarboxylate porter (TC 2.A.1.13) family.</text>
</comment>
<keyword evidence="4" id="KW-0812">Transmembrane</keyword>
<protein>
    <recommendedName>
        <fullName evidence="5">Casein kinase substrate phosphoprotein PP28 domain-containing protein</fullName>
    </recommendedName>
</protein>
<dbReference type="PANTHER" id="PTHR11360:SF130">
    <property type="entry name" value="MAJOR FACILITATOR SUPERFAMILY (MFS) PROFILE DOMAIN-CONTAINING PROTEIN-RELATED"/>
    <property type="match status" value="1"/>
</dbReference>
<keyword evidence="4" id="KW-0472">Membrane</keyword>
<feature type="region of interest" description="Disordered" evidence="3">
    <location>
        <begin position="529"/>
        <end position="712"/>
    </location>
</feature>
<dbReference type="Gene3D" id="1.20.1250.20">
    <property type="entry name" value="MFS general substrate transporter like domains"/>
    <property type="match status" value="1"/>
</dbReference>
<dbReference type="InterPro" id="IPR011701">
    <property type="entry name" value="MFS"/>
</dbReference>
<evidence type="ECO:0000256" key="4">
    <source>
        <dbReference type="SAM" id="Phobius"/>
    </source>
</evidence>
<feature type="compositionally biased region" description="Basic and acidic residues" evidence="3">
    <location>
        <begin position="1"/>
        <end position="17"/>
    </location>
</feature>
<feature type="transmembrane region" description="Helical" evidence="4">
    <location>
        <begin position="374"/>
        <end position="395"/>
    </location>
</feature>
<evidence type="ECO:0000313" key="6">
    <source>
        <dbReference type="EMBL" id="KAK5057575.1"/>
    </source>
</evidence>
<dbReference type="AlphaFoldDB" id="A0AAV9NHS8"/>
<feature type="compositionally biased region" description="Basic and acidic residues" evidence="3">
    <location>
        <begin position="672"/>
        <end position="712"/>
    </location>
</feature>
<gene>
    <name evidence="6" type="ORF">LTR84_011575</name>
</gene>
<dbReference type="InterPro" id="IPR036259">
    <property type="entry name" value="MFS_trans_sf"/>
</dbReference>
<feature type="compositionally biased region" description="Basic and acidic residues" evidence="3">
    <location>
        <begin position="602"/>
        <end position="612"/>
    </location>
</feature>
<evidence type="ECO:0000259" key="5">
    <source>
        <dbReference type="Pfam" id="PF10252"/>
    </source>
</evidence>
<feature type="transmembrane region" description="Helical" evidence="4">
    <location>
        <begin position="211"/>
        <end position="228"/>
    </location>
</feature>
<feature type="transmembrane region" description="Helical" evidence="4">
    <location>
        <begin position="407"/>
        <end position="428"/>
    </location>
</feature>
<name>A0AAV9NHS8_9EURO</name>
<feature type="compositionally biased region" description="Basic and acidic residues" evidence="3">
    <location>
        <begin position="546"/>
        <end position="557"/>
    </location>
</feature>
<dbReference type="RefSeq" id="XP_064708693.1">
    <property type="nucleotide sequence ID" value="XM_064855104.1"/>
</dbReference>
<feature type="transmembrane region" description="Helical" evidence="4">
    <location>
        <begin position="151"/>
        <end position="169"/>
    </location>
</feature>
<feature type="compositionally biased region" description="Basic and acidic residues" evidence="3">
    <location>
        <begin position="725"/>
        <end position="754"/>
    </location>
</feature>
<accession>A0AAV9NHS8</accession>
<feature type="region of interest" description="Disordered" evidence="3">
    <location>
        <begin position="1"/>
        <end position="52"/>
    </location>
</feature>
<dbReference type="InterPro" id="IPR050327">
    <property type="entry name" value="Proton-linked_MCT"/>
</dbReference>
<feature type="compositionally biased region" description="Acidic residues" evidence="3">
    <location>
        <begin position="572"/>
        <end position="590"/>
    </location>
</feature>
<feature type="region of interest" description="Disordered" evidence="3">
    <location>
        <begin position="725"/>
        <end position="772"/>
    </location>
</feature>
<dbReference type="InterPro" id="IPR019380">
    <property type="entry name" value="Casein_kinase_sb_PP28"/>
</dbReference>
<feature type="transmembrane region" description="Helical" evidence="4">
    <location>
        <begin position="175"/>
        <end position="199"/>
    </location>
</feature>
<feature type="transmembrane region" description="Helical" evidence="4">
    <location>
        <begin position="122"/>
        <end position="139"/>
    </location>
</feature>
<keyword evidence="4" id="KW-1133">Transmembrane helix</keyword>
<reference evidence="6 7" key="1">
    <citation type="submission" date="2023-08" db="EMBL/GenBank/DDBJ databases">
        <title>Black Yeasts Isolated from many extreme environments.</title>
        <authorList>
            <person name="Coleine C."/>
            <person name="Stajich J.E."/>
            <person name="Selbmann L."/>
        </authorList>
    </citation>
    <scope>NUCLEOTIDE SEQUENCE [LARGE SCALE GENOMIC DNA]</scope>
    <source>
        <strain evidence="6 7">CCFEE 5792</strain>
    </source>
</reference>
<dbReference type="GO" id="GO:0022857">
    <property type="term" value="F:transmembrane transporter activity"/>
    <property type="evidence" value="ECO:0007669"/>
    <property type="project" value="InterPro"/>
</dbReference>
<dbReference type="Pfam" id="PF07690">
    <property type="entry name" value="MFS_1"/>
    <property type="match status" value="1"/>
</dbReference>
<comment type="caution">
    <text evidence="6">The sequence shown here is derived from an EMBL/GenBank/DDBJ whole genome shotgun (WGS) entry which is preliminary data.</text>
</comment>
<keyword evidence="7" id="KW-1185">Reference proteome</keyword>
<feature type="transmembrane region" description="Helical" evidence="4">
    <location>
        <begin position="283"/>
        <end position="305"/>
    </location>
</feature>
<dbReference type="SUPFAM" id="SSF103473">
    <property type="entry name" value="MFS general substrate transporter"/>
    <property type="match status" value="1"/>
</dbReference>
<dbReference type="CDD" id="cd17352">
    <property type="entry name" value="MFS_MCT_SLC16"/>
    <property type="match status" value="1"/>
</dbReference>
<evidence type="ECO:0000256" key="2">
    <source>
        <dbReference type="ARBA" id="ARBA00006727"/>
    </source>
</evidence>
<dbReference type="GeneID" id="89979725"/>
<feature type="transmembrane region" description="Helical" evidence="4">
    <location>
        <begin position="87"/>
        <end position="110"/>
    </location>
</feature>
<feature type="region of interest" description="Disordered" evidence="3">
    <location>
        <begin position="488"/>
        <end position="508"/>
    </location>
</feature>
<feature type="domain" description="Casein kinase substrate phosphoprotein PP28" evidence="5">
    <location>
        <begin position="650"/>
        <end position="737"/>
    </location>
</feature>
<sequence length="772" mass="84066">MTEMNDKKNESDIERAGELVPIDPRVPGNDKEQIHEPVPGEPLEQTPSKSPAATTFLSRQLSRVRTKDSIDPGPPPDGGFQAWFQAWLGHLVIFNTWGYINSFGLFQTYYVNEMRIGGESSVAWIGTTQVFVLFGIGTFSGRGLDAGYFRIQYIAGSIIYVVGMFLTSLCTEYYQIFLAQSLCVGIGLGLCFVPTLALVSTYFLKKRSMGIAIAVTGSTTGGLVFPAIAESLLPSAGFPWTMRTMAFVQMAFAIVTAIFLKPRLPPRKSGPLVEWAAFRETPYTLYCLGTFLYYWSVYVGFFFVGSFGRNVLGTSQSTSITLLMVLNGVGIVGRVVPNYVAQKWTGPLNLMLPCVAVAFIVLYCWIAVDSVAGLWVFTVVYGFAAHALQALYPVVLTSLTSDQKKAGVRAGMGFTIAGFAVLTGPPIAGALVQKAGGSYLGLQLFSATSMLASALVFASVRCPSSFGHSTVSTEKFFCGNLSFSHKSQNRRSPPHYPHSPLCQHEPSGALKPSNSLPLFILRHKIMAPRGRGGKFSKPSRGGGKKFSRDLQPLDKEGNPIGMWREPGAAADDSSEEDEESSEEESSDDDGAPGASGGAAGETSREQRREQARLKKQAAIAKKNKKGAEVGDMPTSSEDEDEDDDEDMPANPNHTQKARSQARAVTGTSGETDAPRKADKENLSRREREALAAQQAKERYQKLHAEGKTDEAKADLARLKLIREQRDAAAARKQAEKDEKDEMEKEKADRDEKRRLAAMGDASKKKPIAKAKK</sequence>
<dbReference type="GO" id="GO:0016020">
    <property type="term" value="C:membrane"/>
    <property type="evidence" value="ECO:0007669"/>
    <property type="project" value="UniProtKB-SubCell"/>
</dbReference>
<dbReference type="PANTHER" id="PTHR11360">
    <property type="entry name" value="MONOCARBOXYLATE TRANSPORTER"/>
    <property type="match status" value="1"/>
</dbReference>
<dbReference type="Proteomes" id="UP001358417">
    <property type="component" value="Unassembled WGS sequence"/>
</dbReference>
<evidence type="ECO:0000256" key="1">
    <source>
        <dbReference type="ARBA" id="ARBA00004141"/>
    </source>
</evidence>
<feature type="transmembrane region" description="Helical" evidence="4">
    <location>
        <begin position="240"/>
        <end position="262"/>
    </location>
</feature>